<comment type="caution">
    <text evidence="1">The sequence shown here is derived from an EMBL/GenBank/DDBJ whole genome shotgun (WGS) entry which is preliminary data.</text>
</comment>
<dbReference type="AlphaFoldDB" id="A0A843TVX0"/>
<dbReference type="EMBL" id="NMUH01000320">
    <property type="protein sequence ID" value="MQL76862.1"/>
    <property type="molecule type" value="Genomic_DNA"/>
</dbReference>
<protein>
    <submittedName>
        <fullName evidence="1">Uncharacterized protein</fullName>
    </submittedName>
</protein>
<organism evidence="1 2">
    <name type="scientific">Colocasia esculenta</name>
    <name type="common">Wild taro</name>
    <name type="synonym">Arum esculentum</name>
    <dbReference type="NCBI Taxonomy" id="4460"/>
    <lineage>
        <taxon>Eukaryota</taxon>
        <taxon>Viridiplantae</taxon>
        <taxon>Streptophyta</taxon>
        <taxon>Embryophyta</taxon>
        <taxon>Tracheophyta</taxon>
        <taxon>Spermatophyta</taxon>
        <taxon>Magnoliopsida</taxon>
        <taxon>Liliopsida</taxon>
        <taxon>Araceae</taxon>
        <taxon>Aroideae</taxon>
        <taxon>Colocasieae</taxon>
        <taxon>Colocasia</taxon>
    </lineage>
</organism>
<evidence type="ECO:0000313" key="2">
    <source>
        <dbReference type="Proteomes" id="UP000652761"/>
    </source>
</evidence>
<evidence type="ECO:0000313" key="1">
    <source>
        <dbReference type="EMBL" id="MQL76862.1"/>
    </source>
</evidence>
<keyword evidence="2" id="KW-1185">Reference proteome</keyword>
<sequence>MLCSFLVAVALPSRLRCIAWLPCVLVEVLPGLFCARLCCCYAASGSEVLPRIALCHFWWRFFPRVLRVYFRPPLYCSYGSKCAIWLGYVLVRFSQNGSWRFLVEVLPKAASCCFGRCCSLSLGRDELSLLPVGLSMLQSAWASPVKALCAWPCIWLLRWPACLVVHFQVFSTALVGLRVPVA</sequence>
<accession>A0A843TVX0</accession>
<dbReference type="Proteomes" id="UP000652761">
    <property type="component" value="Unassembled WGS sequence"/>
</dbReference>
<proteinExistence type="predicted"/>
<reference evidence="1" key="1">
    <citation type="submission" date="2017-07" db="EMBL/GenBank/DDBJ databases">
        <title>Taro Niue Genome Assembly and Annotation.</title>
        <authorList>
            <person name="Atibalentja N."/>
            <person name="Keating K."/>
            <person name="Fields C.J."/>
        </authorList>
    </citation>
    <scope>NUCLEOTIDE SEQUENCE</scope>
    <source>
        <strain evidence="1">Niue_2</strain>
        <tissue evidence="1">Leaf</tissue>
    </source>
</reference>
<gene>
    <name evidence="1" type="ORF">Taro_009266</name>
</gene>
<name>A0A843TVX0_COLES</name>